<sequence length="421" mass="45892">MTHELDDLIARLQEETRLVETLHEVGRALAADLDLPRIVRTACDAATSLTGAAFGSFFYNVYDMNGESYFLYVLSGVPQSVFEGFPMPRNTKVFDPTFQGEGVIRMHDVRADPRYGHNPPYHGMPEGHLDVRSYLAVPVVSPSGEVLGGFFFGHPEPGMFTVRHEQLASGVAAQAAVAMDNARLYQRHRDAAVELQRSLLSPLPHVPKVRHAWRYYPAHGIDVGGDWVDLIPIDDGRVALVVGDVMGKGIQAAAVMGQMRTAVRALAVSHMSPGEILRQSAVVLRAADKARLVTCCLAVYDADAQTLTWANAGQLPMLLDVAGGPYRFLDDGAGPPLGVVDYNYVEHKVHFPPGARLLLYTDGLVERRDRAIDAGMGVLKALWQGTRDLADLDAVADRLIAELVDVRAHEDDIALLVVTTG</sequence>
<dbReference type="AlphaFoldDB" id="A0A7C9NK85"/>
<gene>
    <name evidence="4" type="ORF">GT755_26795</name>
</gene>
<dbReference type="InterPro" id="IPR029016">
    <property type="entry name" value="GAF-like_dom_sf"/>
</dbReference>
<dbReference type="SMART" id="SM00331">
    <property type="entry name" value="PP2C_SIG"/>
    <property type="match status" value="1"/>
</dbReference>
<proteinExistence type="predicted"/>
<dbReference type="PANTHER" id="PTHR43156:SF2">
    <property type="entry name" value="STAGE II SPORULATION PROTEIN E"/>
    <property type="match status" value="1"/>
</dbReference>
<evidence type="ECO:0000313" key="4">
    <source>
        <dbReference type="EMBL" id="NAS25278.1"/>
    </source>
</evidence>
<name>A0A7C9NK85_9ACTN</name>
<dbReference type="Pfam" id="PF07228">
    <property type="entry name" value="SpoIIE"/>
    <property type="match status" value="1"/>
</dbReference>
<dbReference type="RefSeq" id="WP_161482376.1">
    <property type="nucleotide sequence ID" value="NZ_WXEW01000008.1"/>
</dbReference>
<dbReference type="Gene3D" id="3.60.40.10">
    <property type="entry name" value="PPM-type phosphatase domain"/>
    <property type="match status" value="1"/>
</dbReference>
<dbReference type="SUPFAM" id="SSF81606">
    <property type="entry name" value="PP2C-like"/>
    <property type="match status" value="1"/>
</dbReference>
<dbReference type="InterPro" id="IPR036457">
    <property type="entry name" value="PPM-type-like_dom_sf"/>
</dbReference>
<dbReference type="EMBL" id="WXEW01000008">
    <property type="protein sequence ID" value="NAS25278.1"/>
    <property type="molecule type" value="Genomic_DNA"/>
</dbReference>
<evidence type="ECO:0000259" key="3">
    <source>
        <dbReference type="SMART" id="SM00331"/>
    </source>
</evidence>
<feature type="domain" description="PPM-type phosphatase" evidence="3">
    <location>
        <begin position="209"/>
        <end position="420"/>
    </location>
</feature>
<keyword evidence="1" id="KW-0378">Hydrolase</keyword>
<accession>A0A7C9NK85</accession>
<feature type="domain" description="GAF" evidence="2">
    <location>
        <begin position="34"/>
        <end position="189"/>
    </location>
</feature>
<dbReference type="GO" id="GO:0016791">
    <property type="term" value="F:phosphatase activity"/>
    <property type="evidence" value="ECO:0007669"/>
    <property type="project" value="TreeGrafter"/>
</dbReference>
<dbReference type="InterPro" id="IPR003018">
    <property type="entry name" value="GAF"/>
</dbReference>
<dbReference type="Gene3D" id="3.30.450.40">
    <property type="match status" value="1"/>
</dbReference>
<dbReference type="InterPro" id="IPR001932">
    <property type="entry name" value="PPM-type_phosphatase-like_dom"/>
</dbReference>
<comment type="caution">
    <text evidence="4">The sequence shown here is derived from an EMBL/GenBank/DDBJ whole genome shotgun (WGS) entry which is preliminary data.</text>
</comment>
<dbReference type="PANTHER" id="PTHR43156">
    <property type="entry name" value="STAGE II SPORULATION PROTEIN E-RELATED"/>
    <property type="match status" value="1"/>
</dbReference>
<protein>
    <submittedName>
        <fullName evidence="4">SpoIIE family protein phosphatase</fullName>
    </submittedName>
</protein>
<reference evidence="4 5" key="1">
    <citation type="submission" date="2020-01" db="EMBL/GenBank/DDBJ databases">
        <title>Herbidospora sp. NEAU-GS84 nov., a novel actinomycete isolated from soil.</title>
        <authorList>
            <person name="Han L."/>
        </authorList>
    </citation>
    <scope>NUCLEOTIDE SEQUENCE [LARGE SCALE GENOMIC DNA]</scope>
    <source>
        <strain evidence="4 5">NEAU-GS84</strain>
    </source>
</reference>
<dbReference type="Pfam" id="PF13185">
    <property type="entry name" value="GAF_2"/>
    <property type="match status" value="1"/>
</dbReference>
<organism evidence="4 5">
    <name type="scientific">Herbidospora solisilvae</name>
    <dbReference type="NCBI Taxonomy" id="2696284"/>
    <lineage>
        <taxon>Bacteria</taxon>
        <taxon>Bacillati</taxon>
        <taxon>Actinomycetota</taxon>
        <taxon>Actinomycetes</taxon>
        <taxon>Streptosporangiales</taxon>
        <taxon>Streptosporangiaceae</taxon>
        <taxon>Herbidospora</taxon>
    </lineage>
</organism>
<dbReference type="SMART" id="SM00065">
    <property type="entry name" value="GAF"/>
    <property type="match status" value="1"/>
</dbReference>
<evidence type="ECO:0000256" key="1">
    <source>
        <dbReference type="ARBA" id="ARBA00022801"/>
    </source>
</evidence>
<dbReference type="Proteomes" id="UP000479526">
    <property type="component" value="Unassembled WGS sequence"/>
</dbReference>
<evidence type="ECO:0000259" key="2">
    <source>
        <dbReference type="SMART" id="SM00065"/>
    </source>
</evidence>
<keyword evidence="5" id="KW-1185">Reference proteome</keyword>
<evidence type="ECO:0000313" key="5">
    <source>
        <dbReference type="Proteomes" id="UP000479526"/>
    </source>
</evidence>
<dbReference type="SUPFAM" id="SSF55781">
    <property type="entry name" value="GAF domain-like"/>
    <property type="match status" value="1"/>
</dbReference>
<dbReference type="InterPro" id="IPR052016">
    <property type="entry name" value="Bact_Sigma-Reg"/>
</dbReference>